<dbReference type="Proteomes" id="UP000035016">
    <property type="component" value="Chromosome Chromosome"/>
</dbReference>
<dbReference type="InterPro" id="IPR041581">
    <property type="entry name" value="Glyoxalase_6"/>
</dbReference>
<dbReference type="InterPro" id="IPR029068">
    <property type="entry name" value="Glyas_Bleomycin-R_OHBP_Dase"/>
</dbReference>
<accession>A0A0F7W9H7</accession>
<evidence type="ECO:0000313" key="4">
    <source>
        <dbReference type="Proteomes" id="UP000035016"/>
    </source>
</evidence>
<reference evidence="3 4" key="1">
    <citation type="submission" date="2015-02" db="EMBL/GenBank/DDBJ databases">
        <authorList>
            <person name="Gomez-Escribano P.J."/>
        </authorList>
    </citation>
    <scope>NUCLEOTIDE SEQUENCE [LARGE SCALE GENOMIC DNA]</scope>
    <source>
        <strain evidence="4">C34 (DSM 42122 / NRRL B-24963)</strain>
    </source>
</reference>
<dbReference type="CDD" id="cd06587">
    <property type="entry name" value="VOC"/>
    <property type="match status" value="1"/>
</dbReference>
<dbReference type="AlphaFoldDB" id="A0A0F7W9H7"/>
<proteinExistence type="predicted"/>
<feature type="region of interest" description="Disordered" evidence="1">
    <location>
        <begin position="80"/>
        <end position="118"/>
    </location>
</feature>
<dbReference type="KEGG" id="sle:sle_64670"/>
<feature type="compositionally biased region" description="Low complexity" evidence="1">
    <location>
        <begin position="94"/>
        <end position="118"/>
    </location>
</feature>
<organism evidence="3 4">
    <name type="scientific">Streptomyces leeuwenhoekii</name>
    <dbReference type="NCBI Taxonomy" id="1437453"/>
    <lineage>
        <taxon>Bacteria</taxon>
        <taxon>Bacillati</taxon>
        <taxon>Actinomycetota</taxon>
        <taxon>Actinomycetes</taxon>
        <taxon>Kitasatosporales</taxon>
        <taxon>Streptomycetaceae</taxon>
        <taxon>Streptomyces</taxon>
    </lineage>
</organism>
<dbReference type="EMBL" id="LN831790">
    <property type="protein sequence ID" value="CQR65921.1"/>
    <property type="molecule type" value="Genomic_DNA"/>
</dbReference>
<name>A0A0F7W9H7_STRLW</name>
<evidence type="ECO:0000259" key="2">
    <source>
        <dbReference type="Pfam" id="PF18029"/>
    </source>
</evidence>
<dbReference type="Pfam" id="PF18029">
    <property type="entry name" value="Glyoxalase_6"/>
    <property type="match status" value="1"/>
</dbReference>
<dbReference type="PANTHER" id="PTHR35908:SF1">
    <property type="entry name" value="CONSERVED PROTEIN"/>
    <property type="match status" value="1"/>
</dbReference>
<dbReference type="SUPFAM" id="SSF54593">
    <property type="entry name" value="Glyoxalase/Bleomycin resistance protein/Dihydroxybiphenyl dioxygenase"/>
    <property type="match status" value="1"/>
</dbReference>
<evidence type="ECO:0000313" key="3">
    <source>
        <dbReference type="EMBL" id="CQR65921.1"/>
    </source>
</evidence>
<gene>
    <name evidence="3" type="primary">sle_64670</name>
</gene>
<feature type="domain" description="Glyoxalase-like" evidence="2">
    <location>
        <begin position="10"/>
        <end position="79"/>
    </location>
</feature>
<dbReference type="PANTHER" id="PTHR35908">
    <property type="entry name" value="HYPOTHETICAL FUSION PROTEIN"/>
    <property type="match status" value="1"/>
</dbReference>
<sequence>MPLRMKLSAITLDCADPQALAEFYRQATGLRPYRASNGDFAGLTSEEGLFLGFQRADGHRPPTWPGRAAPQQTHLDFQSTISARPRPGSWNWAPPSRGTSPTRTGGGCSSTRPGTRSA</sequence>
<evidence type="ECO:0000256" key="1">
    <source>
        <dbReference type="SAM" id="MobiDB-lite"/>
    </source>
</evidence>
<protein>
    <recommendedName>
        <fullName evidence="2">Glyoxalase-like domain-containing protein</fullName>
    </recommendedName>
</protein>
<dbReference type="Gene3D" id="3.10.180.10">
    <property type="entry name" value="2,3-Dihydroxybiphenyl 1,2-Dioxygenase, domain 1"/>
    <property type="match status" value="1"/>
</dbReference>